<accession>A0A8K0K1P2</accession>
<feature type="domain" description="Cuticle protein CPCFC" evidence="2">
    <location>
        <begin position="160"/>
        <end position="175"/>
    </location>
</feature>
<feature type="domain" description="Cuticle protein CPCFC" evidence="2">
    <location>
        <begin position="194"/>
        <end position="209"/>
    </location>
</feature>
<name>A0A8K0K1P2_LADFU</name>
<feature type="region of interest" description="Disordered" evidence="1">
    <location>
        <begin position="1"/>
        <end position="20"/>
    </location>
</feature>
<proteinExistence type="predicted"/>
<dbReference type="Proteomes" id="UP000792457">
    <property type="component" value="Unassembled WGS sequence"/>
</dbReference>
<feature type="domain" description="Cuticle protein CPCFC" evidence="2">
    <location>
        <begin position="118"/>
        <end position="134"/>
    </location>
</feature>
<dbReference type="EMBL" id="KZ308192">
    <property type="protein sequence ID" value="KAG8224338.1"/>
    <property type="molecule type" value="Genomic_DNA"/>
</dbReference>
<sequence length="209" mass="22683">MRRDLEGQGSDVSSGSRRRAKAEKELASADGWGRRVWCVCAGSRDTPPPHLFYFAPYAPGPRANIRALYKRTTARANYNHSECSFLRTPSQSNKSPAKMYAKLMLLLVAAAVAVADKYPAGLNPALCPNYPNCDNALIALHSANPSAVTPYWAAPIAKEYPAGVHPAACPNYPYCGTAVPLAYAAWAPYTREWPAGVHPAACPNYPYCH</sequence>
<organism evidence="3 4">
    <name type="scientific">Ladona fulva</name>
    <name type="common">Scarce chaser dragonfly</name>
    <name type="synonym">Libellula fulva</name>
    <dbReference type="NCBI Taxonomy" id="123851"/>
    <lineage>
        <taxon>Eukaryota</taxon>
        <taxon>Metazoa</taxon>
        <taxon>Ecdysozoa</taxon>
        <taxon>Arthropoda</taxon>
        <taxon>Hexapoda</taxon>
        <taxon>Insecta</taxon>
        <taxon>Pterygota</taxon>
        <taxon>Palaeoptera</taxon>
        <taxon>Odonata</taxon>
        <taxon>Epiprocta</taxon>
        <taxon>Anisoptera</taxon>
        <taxon>Libelluloidea</taxon>
        <taxon>Libellulidae</taxon>
        <taxon>Ladona</taxon>
    </lineage>
</organism>
<reference evidence="3" key="1">
    <citation type="submission" date="2013-04" db="EMBL/GenBank/DDBJ databases">
        <authorList>
            <person name="Qu J."/>
            <person name="Murali S.C."/>
            <person name="Bandaranaike D."/>
            <person name="Bellair M."/>
            <person name="Blankenburg K."/>
            <person name="Chao H."/>
            <person name="Dinh H."/>
            <person name="Doddapaneni H."/>
            <person name="Downs B."/>
            <person name="Dugan-Rocha S."/>
            <person name="Elkadiri S."/>
            <person name="Gnanaolivu R.D."/>
            <person name="Hernandez B."/>
            <person name="Javaid M."/>
            <person name="Jayaseelan J.C."/>
            <person name="Lee S."/>
            <person name="Li M."/>
            <person name="Ming W."/>
            <person name="Munidasa M."/>
            <person name="Muniz J."/>
            <person name="Nguyen L."/>
            <person name="Ongeri F."/>
            <person name="Osuji N."/>
            <person name="Pu L.-L."/>
            <person name="Puazo M."/>
            <person name="Qu C."/>
            <person name="Quiroz J."/>
            <person name="Raj R."/>
            <person name="Weissenberger G."/>
            <person name="Xin Y."/>
            <person name="Zou X."/>
            <person name="Han Y."/>
            <person name="Richards S."/>
            <person name="Worley K."/>
            <person name="Muzny D."/>
            <person name="Gibbs R."/>
        </authorList>
    </citation>
    <scope>NUCLEOTIDE SEQUENCE</scope>
    <source>
        <strain evidence="3">Sampled in the wild</strain>
    </source>
</reference>
<dbReference type="OrthoDB" id="8186685at2759"/>
<keyword evidence="4" id="KW-1185">Reference proteome</keyword>
<evidence type="ECO:0000259" key="2">
    <source>
        <dbReference type="Pfam" id="PF17223"/>
    </source>
</evidence>
<dbReference type="Pfam" id="PF17223">
    <property type="entry name" value="CPCFC"/>
    <property type="match status" value="3"/>
</dbReference>
<evidence type="ECO:0000313" key="4">
    <source>
        <dbReference type="Proteomes" id="UP000792457"/>
    </source>
</evidence>
<gene>
    <name evidence="3" type="ORF">J437_LFUL004294</name>
</gene>
<dbReference type="GO" id="GO:0042302">
    <property type="term" value="F:structural constituent of cuticle"/>
    <property type="evidence" value="ECO:0007669"/>
    <property type="project" value="InterPro"/>
</dbReference>
<protein>
    <recommendedName>
        <fullName evidence="2">Cuticle protein CPCFC domain-containing protein</fullName>
    </recommendedName>
</protein>
<evidence type="ECO:0000256" key="1">
    <source>
        <dbReference type="SAM" id="MobiDB-lite"/>
    </source>
</evidence>
<reference evidence="3" key="2">
    <citation type="submission" date="2017-10" db="EMBL/GenBank/DDBJ databases">
        <title>Ladona fulva Genome sequencing and assembly.</title>
        <authorList>
            <person name="Murali S."/>
            <person name="Richards S."/>
            <person name="Bandaranaike D."/>
            <person name="Bellair M."/>
            <person name="Blankenburg K."/>
            <person name="Chao H."/>
            <person name="Dinh H."/>
            <person name="Doddapaneni H."/>
            <person name="Dugan-Rocha S."/>
            <person name="Elkadiri S."/>
            <person name="Gnanaolivu R."/>
            <person name="Hernandez B."/>
            <person name="Skinner E."/>
            <person name="Javaid M."/>
            <person name="Lee S."/>
            <person name="Li M."/>
            <person name="Ming W."/>
            <person name="Munidasa M."/>
            <person name="Muniz J."/>
            <person name="Nguyen L."/>
            <person name="Hughes D."/>
            <person name="Osuji N."/>
            <person name="Pu L.-L."/>
            <person name="Puazo M."/>
            <person name="Qu C."/>
            <person name="Quiroz J."/>
            <person name="Raj R."/>
            <person name="Weissenberger G."/>
            <person name="Xin Y."/>
            <person name="Zou X."/>
            <person name="Han Y."/>
            <person name="Worley K."/>
            <person name="Muzny D."/>
            <person name="Gibbs R."/>
        </authorList>
    </citation>
    <scope>NUCLEOTIDE SEQUENCE</scope>
    <source>
        <strain evidence="3">Sampled in the wild</strain>
    </source>
</reference>
<dbReference type="AlphaFoldDB" id="A0A8K0K1P2"/>
<dbReference type="InterPro" id="IPR033778">
    <property type="entry name" value="CPCFC"/>
</dbReference>
<evidence type="ECO:0000313" key="3">
    <source>
        <dbReference type="EMBL" id="KAG8224338.1"/>
    </source>
</evidence>
<comment type="caution">
    <text evidence="3">The sequence shown here is derived from an EMBL/GenBank/DDBJ whole genome shotgun (WGS) entry which is preliminary data.</text>
</comment>